<organism evidence="20 21">
    <name type="scientific">Tribolium castaneum</name>
    <name type="common">Red flour beetle</name>
    <dbReference type="NCBI Taxonomy" id="7070"/>
    <lineage>
        <taxon>Eukaryota</taxon>
        <taxon>Metazoa</taxon>
        <taxon>Ecdysozoa</taxon>
        <taxon>Arthropoda</taxon>
        <taxon>Hexapoda</taxon>
        <taxon>Insecta</taxon>
        <taxon>Pterygota</taxon>
        <taxon>Neoptera</taxon>
        <taxon>Endopterygota</taxon>
        <taxon>Coleoptera</taxon>
        <taxon>Polyphaga</taxon>
        <taxon>Cucujiformia</taxon>
        <taxon>Tenebrionidae</taxon>
        <taxon>Tenebrionidae incertae sedis</taxon>
        <taxon>Tribolium</taxon>
    </lineage>
</organism>
<feature type="transmembrane region" description="Helical" evidence="17">
    <location>
        <begin position="495"/>
        <end position="518"/>
    </location>
</feature>
<dbReference type="GO" id="GO:0005886">
    <property type="term" value="C:plasma membrane"/>
    <property type="evidence" value="ECO:0000318"/>
    <property type="project" value="GO_Central"/>
</dbReference>
<dbReference type="CDD" id="cd13717">
    <property type="entry name" value="PBP2_iGluR_putative"/>
    <property type="match status" value="1"/>
</dbReference>
<evidence type="ECO:0000256" key="9">
    <source>
        <dbReference type="ARBA" id="ARBA00023136"/>
    </source>
</evidence>
<dbReference type="OMA" id="QYGHILQ"/>
<dbReference type="Pfam" id="PF00060">
    <property type="entry name" value="Lig_chan"/>
    <property type="match status" value="1"/>
</dbReference>
<keyword evidence="9 17" id="KW-0472">Membrane</keyword>
<evidence type="ECO:0000259" key="19">
    <source>
        <dbReference type="SMART" id="SM00918"/>
    </source>
</evidence>
<feature type="transmembrane region" description="Helical" evidence="17">
    <location>
        <begin position="709"/>
        <end position="733"/>
    </location>
</feature>
<feature type="transmembrane region" description="Helical" evidence="17">
    <location>
        <begin position="423"/>
        <end position="441"/>
    </location>
</feature>
<keyword evidence="8" id="KW-0406">Ion transport</keyword>
<keyword evidence="6 17" id="KW-1133">Transmembrane helix</keyword>
<dbReference type="FunCoup" id="D6WHU3">
    <property type="interactions" value="8"/>
</dbReference>
<dbReference type="SMART" id="SM00079">
    <property type="entry name" value="PBPe"/>
    <property type="match status" value="1"/>
</dbReference>
<evidence type="ECO:0000256" key="14">
    <source>
        <dbReference type="PIRSR" id="PIRSR601508-1"/>
    </source>
</evidence>
<feature type="disulfide bond" evidence="16">
    <location>
        <begin position="638"/>
        <end position="695"/>
    </location>
</feature>
<keyword evidence="5 17" id="KW-0812">Transmembrane</keyword>
<dbReference type="FunFam" id="1.10.287.70:FF:000080">
    <property type="entry name" value="Glutamate receptor ionotropic, kainate"/>
    <property type="match status" value="1"/>
</dbReference>
<evidence type="ECO:0000256" key="2">
    <source>
        <dbReference type="ARBA" id="ARBA00008685"/>
    </source>
</evidence>
<dbReference type="SUPFAM" id="SSF81324">
    <property type="entry name" value="Voltage-gated potassium channels"/>
    <property type="match status" value="1"/>
</dbReference>
<evidence type="ECO:0000256" key="8">
    <source>
        <dbReference type="ARBA" id="ARBA00023065"/>
    </source>
</evidence>
<sequence>MISALHHNISVCENLKSGIIVDLTWTGNEQAEKVALDVGILYVKIDISISPALLLLDKFLEYRNSTDVTLIFDNPEKVDEALYFWIDTTLLRMVISENLDKTTANRLKAIRPIPNNFAIVATSSNMEELLQTALDENLVTLPERWNLVFLDFQYQQFDKKRLKNMPINLLHMDEEICCRFLQSEKCECPHDFNLQENFLSLATNTLAKILKTLTMENLLRADLNCDDSRYSEATRTRFYELLQQEVDSNDLVFKENFGLHVNINGVIETGDEKVAEYNYKTGVTVLDGKKVEPITPFFRIGITHALPWSYKETDSSGNTYWTGYCVDFTEELSKLMGFGYEFVEPKSGTFGKKRDGVWDGVVGDLATGETDLAITALIMTADREEVIDYVAPYFEQTGITIVMRKPVRKTSLFKFMTVLKLEVWLSIVGALIVTGFMVWFLDKYSPYSARNNKKAYPYPTREFTLKESFWFALTSFTPQGGGEAPKALSGRTLVAAYWLFVVLMLATFTANLAAFLTVERMQTPVQSLEQLAKQSRINYTVVKDSDTHKYFINMKHAEDTLYRMWKELTLNASTDDTQYRVWDYPIREQYGHILLAINDSNPVANASEGFRIVNEHTDADFAFIHDSSEIKYEISKNCNLTEVGEVFAERPYAVAVQQGSHLQDEISKTILNLQKDRFFEQLQAKYWNHSGKGSCPTTDDNEGITLESLGGVFIATLFGLALAMITLVGEVLYYRRKSKIQNSETKKPKTVQTSENWKTDTLMPVSLINKDKQSVTIGTEFKPVNRNRDLSEFGHITLYPRARNRITQTSNE</sequence>
<evidence type="ECO:0000259" key="18">
    <source>
        <dbReference type="SMART" id="SM00079"/>
    </source>
</evidence>
<evidence type="ECO:0000256" key="13">
    <source>
        <dbReference type="ARBA" id="ARBA00023303"/>
    </source>
</evidence>
<comment type="similarity">
    <text evidence="2">Belongs to the glutamate-gated ion channel (TC 1.A.10.1) family.</text>
</comment>
<dbReference type="PANTHER" id="PTHR18966">
    <property type="entry name" value="IONOTROPIC GLUTAMATE RECEPTOR"/>
    <property type="match status" value="1"/>
</dbReference>
<evidence type="ECO:0000256" key="11">
    <source>
        <dbReference type="ARBA" id="ARBA00023180"/>
    </source>
</evidence>
<keyword evidence="4" id="KW-1003">Cell membrane</keyword>
<evidence type="ECO:0000256" key="12">
    <source>
        <dbReference type="ARBA" id="ARBA00023286"/>
    </source>
</evidence>
<dbReference type="HOGENOM" id="CLU_007257_7_0_1"/>
<feature type="site" description="Crucial to convey clamshell closure to channel opening" evidence="15">
    <location>
        <position position="525"/>
    </location>
</feature>
<keyword evidence="7" id="KW-0175">Coiled coil</keyword>
<dbReference type="PRINTS" id="PR00177">
    <property type="entry name" value="NMDARECEPTOR"/>
</dbReference>
<dbReference type="GO" id="GO:1904315">
    <property type="term" value="F:transmitter-gated monoatomic ion channel activity involved in regulation of postsynaptic membrane potential"/>
    <property type="evidence" value="ECO:0000318"/>
    <property type="project" value="GO_Central"/>
</dbReference>
<proteinExistence type="inferred from homology"/>
<evidence type="ECO:0000256" key="7">
    <source>
        <dbReference type="ARBA" id="ARBA00023054"/>
    </source>
</evidence>
<dbReference type="FunFam" id="3.40.190.10:FF:000078">
    <property type="entry name" value="glutamate receptor ionotropic, NMDA 3B"/>
    <property type="match status" value="1"/>
</dbReference>
<dbReference type="InterPro" id="IPR001320">
    <property type="entry name" value="Iontro_rcpt_C"/>
</dbReference>
<keyword evidence="12" id="KW-1071">Ligand-gated ion channel</keyword>
<keyword evidence="10 20" id="KW-0675">Receptor</keyword>
<feature type="binding site" evidence="14">
    <location>
        <position position="626"/>
    </location>
    <ligand>
        <name>L-glutamate</name>
        <dbReference type="ChEBI" id="CHEBI:29985"/>
    </ligand>
</feature>
<evidence type="ECO:0000256" key="15">
    <source>
        <dbReference type="PIRSR" id="PIRSR601508-2"/>
    </source>
</evidence>
<dbReference type="InterPro" id="IPR019594">
    <property type="entry name" value="Glu/Gly-bd"/>
</dbReference>
<evidence type="ECO:0000256" key="5">
    <source>
        <dbReference type="ARBA" id="ARBA00022692"/>
    </source>
</evidence>
<evidence type="ECO:0000313" key="20">
    <source>
        <dbReference type="EMBL" id="EFA00693.2"/>
    </source>
</evidence>
<dbReference type="InterPro" id="IPR015683">
    <property type="entry name" value="Ionotropic_Glu_rcpt"/>
</dbReference>
<keyword evidence="3" id="KW-0813">Transport</keyword>
<comment type="subcellular location">
    <subcellularLocation>
        <location evidence="1">Cell membrane</location>
        <topology evidence="1">Multi-pass membrane protein</topology>
    </subcellularLocation>
</comment>
<evidence type="ECO:0000313" key="21">
    <source>
        <dbReference type="Proteomes" id="UP000007266"/>
    </source>
</evidence>
<dbReference type="GO" id="GO:0035249">
    <property type="term" value="P:synaptic transmission, glutamatergic"/>
    <property type="evidence" value="ECO:0000318"/>
    <property type="project" value="GO_Central"/>
</dbReference>
<dbReference type="SUPFAM" id="SSF53850">
    <property type="entry name" value="Periplasmic binding protein-like II"/>
    <property type="match status" value="1"/>
</dbReference>
<name>D6WHU3_TRICA</name>
<dbReference type="InParanoid" id="D6WHU3"/>
<keyword evidence="13" id="KW-0407">Ion channel</keyword>
<evidence type="ECO:0000256" key="17">
    <source>
        <dbReference type="SAM" id="Phobius"/>
    </source>
</evidence>
<keyword evidence="11" id="KW-0325">Glycoprotein</keyword>
<dbReference type="Gene3D" id="3.40.190.10">
    <property type="entry name" value="Periplasmic binding protein-like II"/>
    <property type="match status" value="2"/>
</dbReference>
<feature type="domain" description="Ionotropic glutamate receptor L-glutamate and glycine-binding" evidence="19">
    <location>
        <begin position="307"/>
        <end position="367"/>
    </location>
</feature>
<dbReference type="SMART" id="SM00918">
    <property type="entry name" value="Lig_chan-Glu_bd"/>
    <property type="match status" value="1"/>
</dbReference>
<keyword evidence="21" id="KW-1185">Reference proteome</keyword>
<dbReference type="InterPro" id="IPR001508">
    <property type="entry name" value="Iono_Glu_rcpt_met"/>
</dbReference>
<dbReference type="Gene3D" id="1.10.287.70">
    <property type="match status" value="1"/>
</dbReference>
<dbReference type="Proteomes" id="UP000007266">
    <property type="component" value="Linkage group 3"/>
</dbReference>
<accession>D6WHU3</accession>
<dbReference type="FunFam" id="3.40.190.10:FF:000160">
    <property type="entry name" value="GLutamate Receptor family (AMPA)"/>
    <property type="match status" value="1"/>
</dbReference>
<reference evidence="20 21" key="2">
    <citation type="journal article" date="2010" name="Nucleic Acids Res.">
        <title>BeetleBase in 2010: revisions to provide comprehensive genomic information for Tribolium castaneum.</title>
        <authorList>
            <person name="Kim H.S."/>
            <person name="Murphy T."/>
            <person name="Xia J."/>
            <person name="Caragea D."/>
            <person name="Park Y."/>
            <person name="Beeman R.W."/>
            <person name="Lorenzen M.D."/>
            <person name="Butcher S."/>
            <person name="Manak J.R."/>
            <person name="Brown S.J."/>
        </authorList>
    </citation>
    <scope>GENOME REANNOTATION</scope>
    <source>
        <strain evidence="20 21">Georgia GA2</strain>
    </source>
</reference>
<dbReference type="AlphaFoldDB" id="D6WHU3"/>
<dbReference type="GO" id="GO:0098839">
    <property type="term" value="C:postsynaptic density membrane"/>
    <property type="evidence" value="ECO:0000318"/>
    <property type="project" value="GO_Central"/>
</dbReference>
<evidence type="ECO:0000256" key="3">
    <source>
        <dbReference type="ARBA" id="ARBA00022448"/>
    </source>
</evidence>
<gene>
    <name evidence="20" type="primary">AUGUSTUS-3.0.2_03572</name>
    <name evidence="20" type="ORF">TcasGA2_TC003572</name>
</gene>
<reference evidence="20 21" key="1">
    <citation type="journal article" date="2008" name="Nature">
        <title>The genome of the model beetle and pest Tribolium castaneum.</title>
        <authorList>
            <consortium name="Tribolium Genome Sequencing Consortium"/>
            <person name="Richards S."/>
            <person name="Gibbs R.A."/>
            <person name="Weinstock G.M."/>
            <person name="Brown S.J."/>
            <person name="Denell R."/>
            <person name="Beeman R.W."/>
            <person name="Gibbs R."/>
            <person name="Beeman R.W."/>
            <person name="Brown S.J."/>
            <person name="Bucher G."/>
            <person name="Friedrich M."/>
            <person name="Grimmelikhuijzen C.J."/>
            <person name="Klingler M."/>
            <person name="Lorenzen M."/>
            <person name="Richards S."/>
            <person name="Roth S."/>
            <person name="Schroder R."/>
            <person name="Tautz D."/>
            <person name="Zdobnov E.M."/>
            <person name="Muzny D."/>
            <person name="Gibbs R.A."/>
            <person name="Weinstock G.M."/>
            <person name="Attaway T."/>
            <person name="Bell S."/>
            <person name="Buhay C.J."/>
            <person name="Chandrabose M.N."/>
            <person name="Chavez D."/>
            <person name="Clerk-Blankenburg K.P."/>
            <person name="Cree A."/>
            <person name="Dao M."/>
            <person name="Davis C."/>
            <person name="Chacko J."/>
            <person name="Dinh H."/>
            <person name="Dugan-Rocha S."/>
            <person name="Fowler G."/>
            <person name="Garner T.T."/>
            <person name="Garnes J."/>
            <person name="Gnirke A."/>
            <person name="Hawes A."/>
            <person name="Hernandez J."/>
            <person name="Hines S."/>
            <person name="Holder M."/>
            <person name="Hume J."/>
            <person name="Jhangiani S.N."/>
            <person name="Joshi V."/>
            <person name="Khan Z.M."/>
            <person name="Jackson L."/>
            <person name="Kovar C."/>
            <person name="Kowis A."/>
            <person name="Lee S."/>
            <person name="Lewis L.R."/>
            <person name="Margolis J."/>
            <person name="Morgan M."/>
            <person name="Nazareth L.V."/>
            <person name="Nguyen N."/>
            <person name="Okwuonu G."/>
            <person name="Parker D."/>
            <person name="Richards S."/>
            <person name="Ruiz S.J."/>
            <person name="Santibanez J."/>
            <person name="Savard J."/>
            <person name="Scherer S.E."/>
            <person name="Schneider B."/>
            <person name="Sodergren E."/>
            <person name="Tautz D."/>
            <person name="Vattahil S."/>
            <person name="Villasana D."/>
            <person name="White C.S."/>
            <person name="Wright R."/>
            <person name="Park Y."/>
            <person name="Beeman R.W."/>
            <person name="Lord J."/>
            <person name="Oppert B."/>
            <person name="Lorenzen M."/>
            <person name="Brown S."/>
            <person name="Wang L."/>
            <person name="Savard J."/>
            <person name="Tautz D."/>
            <person name="Richards S."/>
            <person name="Weinstock G."/>
            <person name="Gibbs R.A."/>
            <person name="Liu Y."/>
            <person name="Worley K."/>
            <person name="Weinstock G."/>
            <person name="Elsik C.G."/>
            <person name="Reese J.T."/>
            <person name="Elhaik E."/>
            <person name="Landan G."/>
            <person name="Graur D."/>
            <person name="Arensburger P."/>
            <person name="Atkinson P."/>
            <person name="Beeman R.W."/>
            <person name="Beidler J."/>
            <person name="Brown S.J."/>
            <person name="Demuth J.P."/>
            <person name="Drury D.W."/>
            <person name="Du Y.Z."/>
            <person name="Fujiwara H."/>
            <person name="Lorenzen M."/>
            <person name="Maselli V."/>
            <person name="Osanai M."/>
            <person name="Park Y."/>
            <person name="Robertson H.M."/>
            <person name="Tu Z."/>
            <person name="Wang J.J."/>
            <person name="Wang S."/>
            <person name="Richards S."/>
            <person name="Song H."/>
            <person name="Zhang L."/>
            <person name="Sodergren E."/>
            <person name="Werner D."/>
            <person name="Stanke M."/>
            <person name="Morgenstern B."/>
            <person name="Solovyev V."/>
            <person name="Kosarev P."/>
            <person name="Brown G."/>
            <person name="Chen H.C."/>
            <person name="Ermolaeva O."/>
            <person name="Hlavina W."/>
            <person name="Kapustin Y."/>
            <person name="Kiryutin B."/>
            <person name="Kitts P."/>
            <person name="Maglott D."/>
            <person name="Pruitt K."/>
            <person name="Sapojnikov V."/>
            <person name="Souvorov A."/>
            <person name="Mackey A.J."/>
            <person name="Waterhouse R.M."/>
            <person name="Wyder S."/>
            <person name="Zdobnov E.M."/>
            <person name="Zdobnov E.M."/>
            <person name="Wyder S."/>
            <person name="Kriventseva E.V."/>
            <person name="Kadowaki T."/>
            <person name="Bork P."/>
            <person name="Aranda M."/>
            <person name="Bao R."/>
            <person name="Beermann A."/>
            <person name="Berns N."/>
            <person name="Bolognesi R."/>
            <person name="Bonneton F."/>
            <person name="Bopp D."/>
            <person name="Brown S.J."/>
            <person name="Bucher G."/>
            <person name="Butts T."/>
            <person name="Chaumot A."/>
            <person name="Denell R.E."/>
            <person name="Ferrier D.E."/>
            <person name="Friedrich M."/>
            <person name="Gordon C.M."/>
            <person name="Jindra M."/>
            <person name="Klingler M."/>
            <person name="Lan Q."/>
            <person name="Lattorff H.M."/>
            <person name="Laudet V."/>
            <person name="von Levetsow C."/>
            <person name="Liu Z."/>
            <person name="Lutz R."/>
            <person name="Lynch J.A."/>
            <person name="da Fonseca R.N."/>
            <person name="Posnien N."/>
            <person name="Reuter R."/>
            <person name="Roth S."/>
            <person name="Savard J."/>
            <person name="Schinko J.B."/>
            <person name="Schmitt C."/>
            <person name="Schoppmeier M."/>
            <person name="Schroder R."/>
            <person name="Shippy T.D."/>
            <person name="Simonnet F."/>
            <person name="Marques-Souza H."/>
            <person name="Tautz D."/>
            <person name="Tomoyasu Y."/>
            <person name="Trauner J."/>
            <person name="Van der Zee M."/>
            <person name="Vervoort M."/>
            <person name="Wittkopp N."/>
            <person name="Wimmer E.A."/>
            <person name="Yang X."/>
            <person name="Jones A.K."/>
            <person name="Sattelle D.B."/>
            <person name="Ebert P.R."/>
            <person name="Nelson D."/>
            <person name="Scott J.G."/>
            <person name="Beeman R.W."/>
            <person name="Muthukrishnan S."/>
            <person name="Kramer K.J."/>
            <person name="Arakane Y."/>
            <person name="Beeman R.W."/>
            <person name="Zhu Q."/>
            <person name="Hogenkamp D."/>
            <person name="Dixit R."/>
            <person name="Oppert B."/>
            <person name="Jiang H."/>
            <person name="Zou Z."/>
            <person name="Marshall J."/>
            <person name="Elpidina E."/>
            <person name="Vinokurov K."/>
            <person name="Oppert C."/>
            <person name="Zou Z."/>
            <person name="Evans J."/>
            <person name="Lu Z."/>
            <person name="Zhao P."/>
            <person name="Sumathipala N."/>
            <person name="Altincicek B."/>
            <person name="Vilcinskas A."/>
            <person name="Williams M."/>
            <person name="Hultmark D."/>
            <person name="Hetru C."/>
            <person name="Jiang H."/>
            <person name="Grimmelikhuijzen C.J."/>
            <person name="Hauser F."/>
            <person name="Cazzamali G."/>
            <person name="Williamson M."/>
            <person name="Park Y."/>
            <person name="Li B."/>
            <person name="Tanaka Y."/>
            <person name="Predel R."/>
            <person name="Neupert S."/>
            <person name="Schachtner J."/>
            <person name="Verleyen P."/>
            <person name="Raible F."/>
            <person name="Bork P."/>
            <person name="Friedrich M."/>
            <person name="Walden K.K."/>
            <person name="Robertson H.M."/>
            <person name="Angeli S."/>
            <person name="Foret S."/>
            <person name="Bucher G."/>
            <person name="Schuetz S."/>
            <person name="Maleszka R."/>
            <person name="Wimmer E.A."/>
            <person name="Beeman R.W."/>
            <person name="Lorenzen M."/>
            <person name="Tomoyasu Y."/>
            <person name="Miller S.C."/>
            <person name="Grossmann D."/>
            <person name="Bucher G."/>
        </authorList>
    </citation>
    <scope>NUCLEOTIDE SEQUENCE [LARGE SCALE GENOMIC DNA]</scope>
    <source>
        <strain evidence="20 21">Georgia GA2</strain>
    </source>
</reference>
<dbReference type="FunFam" id="3.40.190.10:FF:000450">
    <property type="entry name" value="Glutamate receptor ionotropic, kainate 3-like Protein"/>
    <property type="match status" value="1"/>
</dbReference>
<evidence type="ECO:0000256" key="10">
    <source>
        <dbReference type="ARBA" id="ARBA00023170"/>
    </source>
</evidence>
<dbReference type="GO" id="GO:0008066">
    <property type="term" value="F:glutamate receptor activity"/>
    <property type="evidence" value="ECO:0000318"/>
    <property type="project" value="GO_Central"/>
</dbReference>
<feature type="domain" description="Ionotropic glutamate receptor C-terminal" evidence="18">
    <location>
        <begin position="299"/>
        <end position="689"/>
    </location>
</feature>
<evidence type="ECO:0000256" key="4">
    <source>
        <dbReference type="ARBA" id="ARBA00022475"/>
    </source>
</evidence>
<dbReference type="EMBL" id="KQ971321">
    <property type="protein sequence ID" value="EFA00693.2"/>
    <property type="molecule type" value="Genomic_DNA"/>
</dbReference>
<evidence type="ECO:0000256" key="1">
    <source>
        <dbReference type="ARBA" id="ARBA00004651"/>
    </source>
</evidence>
<evidence type="ECO:0000256" key="6">
    <source>
        <dbReference type="ARBA" id="ARBA00022989"/>
    </source>
</evidence>
<feature type="binding site" evidence="14">
    <location>
        <position position="383"/>
    </location>
    <ligand>
        <name>L-glutamate</name>
        <dbReference type="ChEBI" id="CHEBI:29985"/>
    </ligand>
</feature>
<keyword evidence="16" id="KW-1015">Disulfide bond</keyword>
<feature type="binding site" evidence="14">
    <location>
        <position position="547"/>
    </location>
    <ligand>
        <name>L-glutamate</name>
        <dbReference type="ChEBI" id="CHEBI:29985"/>
    </ligand>
</feature>
<evidence type="ECO:0000256" key="16">
    <source>
        <dbReference type="PIRSR" id="PIRSR601508-3"/>
    </source>
</evidence>
<dbReference type="GO" id="GO:0050804">
    <property type="term" value="P:modulation of chemical synaptic transmission"/>
    <property type="evidence" value="ECO:0000318"/>
    <property type="project" value="GO_Central"/>
</dbReference>
<dbReference type="Pfam" id="PF10613">
    <property type="entry name" value="Lig_chan-Glu_bd"/>
    <property type="match status" value="1"/>
</dbReference>
<dbReference type="eggNOG" id="KOG1052">
    <property type="taxonomic scope" value="Eukaryota"/>
</dbReference>
<protein>
    <submittedName>
        <fullName evidence="20">Glutamate receptor ionotropic, kainate 3-like Protein</fullName>
    </submittedName>
</protein>